<comment type="caution">
    <text evidence="2">The sequence shown here is derived from an EMBL/GenBank/DDBJ whole genome shotgun (WGS) entry which is preliminary data.</text>
</comment>
<dbReference type="EMBL" id="MIPT01000001">
    <property type="protein sequence ID" value="OHT21447.1"/>
    <property type="molecule type" value="Genomic_DNA"/>
</dbReference>
<dbReference type="AlphaFoldDB" id="A0A1S1HH98"/>
<evidence type="ECO:0000259" key="1">
    <source>
        <dbReference type="Pfam" id="PF00857"/>
    </source>
</evidence>
<dbReference type="InterPro" id="IPR000868">
    <property type="entry name" value="Isochorismatase-like_dom"/>
</dbReference>
<accession>A0A1S1HH98</accession>
<name>A0A1S1HH98_9SPHN</name>
<evidence type="ECO:0000313" key="3">
    <source>
        <dbReference type="Proteomes" id="UP000179467"/>
    </source>
</evidence>
<sequence length="235" mass="25616">MRPAATATQTAEPGAPLKQEKAVTSEAIRDPQADHLLTPQNSAFIIIDYQPVQVNSIASMDRQLLLNNIAGCARAAVAYGLPVVHSTVNVATGLNQPPVPQIRKILGDYPTYDRTSINSWEDVEFRRAVEATGRKKLIMTALWTEACLTFPALDALREGYEVYVPVDAVGGTSPAAHDAALRRIEQAGGKMISVPQLFCELQRDWNRSETVPAFMNLFIETGGTAGIQFSYDKAD</sequence>
<dbReference type="Proteomes" id="UP000179467">
    <property type="component" value="Unassembled WGS sequence"/>
</dbReference>
<keyword evidence="3" id="KW-1185">Reference proteome</keyword>
<dbReference type="InterPro" id="IPR036380">
    <property type="entry name" value="Isochorismatase-like_sf"/>
</dbReference>
<dbReference type="CDD" id="cd01012">
    <property type="entry name" value="YcaC_related"/>
    <property type="match status" value="1"/>
</dbReference>
<dbReference type="InterPro" id="IPR053152">
    <property type="entry name" value="Hydrolase_YcaC-like"/>
</dbReference>
<evidence type="ECO:0000313" key="2">
    <source>
        <dbReference type="EMBL" id="OHT21447.1"/>
    </source>
</evidence>
<dbReference type="SUPFAM" id="SSF52499">
    <property type="entry name" value="Isochorismatase-like hydrolases"/>
    <property type="match status" value="1"/>
</dbReference>
<reference evidence="2 3" key="1">
    <citation type="submission" date="2016-09" db="EMBL/GenBank/DDBJ databases">
        <title>Metabolic pathway, cell adaptation mechanisms and a novel monoxygenase revealed through proteogenomic-transcription analysis of a Sphingomonas haloaromaticamans strain degrading the fungicide ortho-phenylphenol.</title>
        <authorList>
            <person name="Perruchon C."/>
            <person name="Papadopoulou E.S."/>
            <person name="Rousidou C."/>
            <person name="Vasileiadis S."/>
            <person name="Tanou G."/>
            <person name="Amoutzias G."/>
            <person name="Molassiotis A."/>
            <person name="Karpouzas D.G."/>
        </authorList>
    </citation>
    <scope>NUCLEOTIDE SEQUENCE [LARGE SCALE GENOMIC DNA]</scope>
    <source>
        <strain evidence="2 3">P3</strain>
    </source>
</reference>
<dbReference type="PANTHER" id="PTHR43559">
    <property type="entry name" value="HYDROLASE YCAC-RELATED"/>
    <property type="match status" value="1"/>
</dbReference>
<dbReference type="Gene3D" id="3.40.50.850">
    <property type="entry name" value="Isochorismatase-like"/>
    <property type="match status" value="1"/>
</dbReference>
<dbReference type="PANTHER" id="PTHR43559:SF1">
    <property type="entry name" value="HYDROLASE"/>
    <property type="match status" value="1"/>
</dbReference>
<gene>
    <name evidence="2" type="ORF">BHE75_03454</name>
</gene>
<feature type="domain" description="Isochorismatase-like" evidence="1">
    <location>
        <begin position="42"/>
        <end position="194"/>
    </location>
</feature>
<protein>
    <submittedName>
        <fullName evidence="2">Isochorismatase family protein</fullName>
    </submittedName>
</protein>
<proteinExistence type="predicted"/>
<organism evidence="2 3">
    <name type="scientific">Edaphosphingomonas haloaromaticamans</name>
    <dbReference type="NCBI Taxonomy" id="653954"/>
    <lineage>
        <taxon>Bacteria</taxon>
        <taxon>Pseudomonadati</taxon>
        <taxon>Pseudomonadota</taxon>
        <taxon>Alphaproteobacteria</taxon>
        <taxon>Sphingomonadales</taxon>
        <taxon>Rhizorhabdaceae</taxon>
        <taxon>Edaphosphingomonas</taxon>
    </lineage>
</organism>
<dbReference type="Pfam" id="PF00857">
    <property type="entry name" value="Isochorismatase"/>
    <property type="match status" value="1"/>
</dbReference>